<reference evidence="1 2" key="1">
    <citation type="submission" date="2021-09" db="EMBL/GenBank/DDBJ databases">
        <title>The complete genome sequence of a new microorganism.</title>
        <authorList>
            <person name="Zi Z."/>
        </authorList>
    </citation>
    <scope>NUCLEOTIDE SEQUENCE [LARGE SCALE GENOMIC DNA]</scope>
    <source>
        <strain evidence="1 2">WGZ8</strain>
    </source>
</reference>
<dbReference type="RefSeq" id="WP_224312344.1">
    <property type="nucleotide sequence ID" value="NZ_JAIRBM010000004.1"/>
</dbReference>
<dbReference type="Proteomes" id="UP000704176">
    <property type="component" value="Unassembled WGS sequence"/>
</dbReference>
<name>A0ABS7VM55_9HYPH</name>
<sequence>MSDRREPSLNELLADPIIRQLMARDGATEQQVRSIALSARRRIAEQRRQIVATEVMSGASRFRPLQPCCD</sequence>
<evidence type="ECO:0000313" key="2">
    <source>
        <dbReference type="Proteomes" id="UP000704176"/>
    </source>
</evidence>
<dbReference type="EMBL" id="JAIRBM010000004">
    <property type="protein sequence ID" value="MBZ6076028.1"/>
    <property type="molecule type" value="Genomic_DNA"/>
</dbReference>
<proteinExistence type="predicted"/>
<keyword evidence="2" id="KW-1185">Reference proteome</keyword>
<accession>A0ABS7VM55</accession>
<organism evidence="1 2">
    <name type="scientific">Microvirga puerhi</name>
    <dbReference type="NCBI Taxonomy" id="2876078"/>
    <lineage>
        <taxon>Bacteria</taxon>
        <taxon>Pseudomonadati</taxon>
        <taxon>Pseudomonadota</taxon>
        <taxon>Alphaproteobacteria</taxon>
        <taxon>Hyphomicrobiales</taxon>
        <taxon>Methylobacteriaceae</taxon>
        <taxon>Microvirga</taxon>
    </lineage>
</organism>
<evidence type="ECO:0000313" key="1">
    <source>
        <dbReference type="EMBL" id="MBZ6076028.1"/>
    </source>
</evidence>
<comment type="caution">
    <text evidence="1">The sequence shown here is derived from an EMBL/GenBank/DDBJ whole genome shotgun (WGS) entry which is preliminary data.</text>
</comment>
<gene>
    <name evidence="1" type="ORF">K9B37_06955</name>
</gene>
<protein>
    <submittedName>
        <fullName evidence="1">Uncharacterized protein</fullName>
    </submittedName>
</protein>